<dbReference type="PROSITE" id="PS00409">
    <property type="entry name" value="PROKAR_NTER_METHYL"/>
    <property type="match status" value="1"/>
</dbReference>
<dbReference type="PANTHER" id="PTHR30093">
    <property type="entry name" value="GENERAL SECRETION PATHWAY PROTEIN G"/>
    <property type="match status" value="1"/>
</dbReference>
<keyword evidence="1" id="KW-0488">Methylation</keyword>
<dbReference type="InterPro" id="IPR012902">
    <property type="entry name" value="N_methyl_site"/>
</dbReference>
<name>A0A1F7HB97_9BACT</name>
<evidence type="ECO:0000256" key="2">
    <source>
        <dbReference type="SAM" id="Phobius"/>
    </source>
</evidence>
<evidence type="ECO:0000256" key="1">
    <source>
        <dbReference type="ARBA" id="ARBA00022481"/>
    </source>
</evidence>
<keyword evidence="2" id="KW-1133">Transmembrane helix</keyword>
<keyword evidence="2" id="KW-0812">Transmembrane</keyword>
<dbReference type="Proteomes" id="UP000177027">
    <property type="component" value="Unassembled WGS sequence"/>
</dbReference>
<evidence type="ECO:0008006" key="5">
    <source>
        <dbReference type="Google" id="ProtNLM"/>
    </source>
</evidence>
<dbReference type="PANTHER" id="PTHR30093:SF47">
    <property type="entry name" value="TYPE IV PILUS NON-CORE MINOR PILIN PILE"/>
    <property type="match status" value="1"/>
</dbReference>
<keyword evidence="2" id="KW-0472">Membrane</keyword>
<dbReference type="GO" id="GO:0015628">
    <property type="term" value="P:protein secretion by the type II secretion system"/>
    <property type="evidence" value="ECO:0007669"/>
    <property type="project" value="InterPro"/>
</dbReference>
<sequence>MEEKGLTCYAVFMRIKADGGFTLLELLIVVLLVGLLLSIATLSYGEITKRSRDSRRKTDLEEVRSALEQYRSNNNAYPTPFPTPTDGLPFGTSGLTDSSGNIYVQKLSQDPRSPSRKYYYATQSGDFTLAVHLENADPTPCLTPPGGDSCGAGLACNYCLGAYGQK</sequence>
<dbReference type="AlphaFoldDB" id="A0A1F7HB97"/>
<organism evidence="3 4">
    <name type="scientific">Candidatus Roizmanbacteria bacterium RIFCSPHIGHO2_02_FULL_40_9</name>
    <dbReference type="NCBI Taxonomy" id="1802042"/>
    <lineage>
        <taxon>Bacteria</taxon>
        <taxon>Candidatus Roizmaniibacteriota</taxon>
    </lineage>
</organism>
<dbReference type="SUPFAM" id="SSF54523">
    <property type="entry name" value="Pili subunits"/>
    <property type="match status" value="1"/>
</dbReference>
<gene>
    <name evidence="3" type="ORF">A3D06_01875</name>
</gene>
<dbReference type="NCBIfam" id="TIGR02532">
    <property type="entry name" value="IV_pilin_GFxxxE"/>
    <property type="match status" value="1"/>
</dbReference>
<dbReference type="Gene3D" id="3.30.700.10">
    <property type="entry name" value="Glycoprotein, Type 4 Pilin"/>
    <property type="match status" value="1"/>
</dbReference>
<comment type="caution">
    <text evidence="3">The sequence shown here is derived from an EMBL/GenBank/DDBJ whole genome shotgun (WGS) entry which is preliminary data.</text>
</comment>
<evidence type="ECO:0000313" key="4">
    <source>
        <dbReference type="Proteomes" id="UP000177027"/>
    </source>
</evidence>
<reference evidence="3 4" key="1">
    <citation type="journal article" date="2016" name="Nat. Commun.">
        <title>Thousands of microbial genomes shed light on interconnected biogeochemical processes in an aquifer system.</title>
        <authorList>
            <person name="Anantharaman K."/>
            <person name="Brown C.T."/>
            <person name="Hug L.A."/>
            <person name="Sharon I."/>
            <person name="Castelle C.J."/>
            <person name="Probst A.J."/>
            <person name="Thomas B.C."/>
            <person name="Singh A."/>
            <person name="Wilkins M.J."/>
            <person name="Karaoz U."/>
            <person name="Brodie E.L."/>
            <person name="Williams K.H."/>
            <person name="Hubbard S.S."/>
            <person name="Banfield J.F."/>
        </authorList>
    </citation>
    <scope>NUCLEOTIDE SEQUENCE [LARGE SCALE GENOMIC DNA]</scope>
</reference>
<dbReference type="InterPro" id="IPR045584">
    <property type="entry name" value="Pilin-like"/>
</dbReference>
<feature type="transmembrane region" description="Helical" evidence="2">
    <location>
        <begin position="26"/>
        <end position="47"/>
    </location>
</feature>
<dbReference type="Pfam" id="PF07963">
    <property type="entry name" value="N_methyl"/>
    <property type="match status" value="1"/>
</dbReference>
<evidence type="ECO:0000313" key="3">
    <source>
        <dbReference type="EMBL" id="OGK28587.1"/>
    </source>
</evidence>
<dbReference type="GO" id="GO:0015627">
    <property type="term" value="C:type II protein secretion system complex"/>
    <property type="evidence" value="ECO:0007669"/>
    <property type="project" value="InterPro"/>
</dbReference>
<protein>
    <recommendedName>
        <fullName evidence="5">Type II secretion system protein GspG C-terminal domain-containing protein</fullName>
    </recommendedName>
</protein>
<proteinExistence type="predicted"/>
<dbReference type="InterPro" id="IPR000983">
    <property type="entry name" value="Bac_GSPG_pilin"/>
</dbReference>
<dbReference type="EMBL" id="MFZS01000036">
    <property type="protein sequence ID" value="OGK28587.1"/>
    <property type="molecule type" value="Genomic_DNA"/>
</dbReference>
<accession>A0A1F7HB97</accession>
<dbReference type="PRINTS" id="PR00813">
    <property type="entry name" value="BCTERIALGSPG"/>
</dbReference>